<dbReference type="Pfam" id="PF13715">
    <property type="entry name" value="CarbopepD_reg_2"/>
    <property type="match status" value="1"/>
</dbReference>
<dbReference type="Gene3D" id="2.60.40.1120">
    <property type="entry name" value="Carboxypeptidase-like, regulatory domain"/>
    <property type="match status" value="1"/>
</dbReference>
<sequence>MRRLYISGLGFLLLFIVAGNVHAQSKYTLTGAVTDKANDSLLSGITVAITKDTTTRYTQTDKNGNFSFIALGAGHYIINISSIHYQEQTVRVLLDKDKNIRFRLESQFKLLNDVYVTARESKSMTSASVIDRAAMQLLQPSSFTDLLELLPGGRSRDPNLTAMNKMSLRETGSANDQRNTSALGTGFYVDGAPIITNANIQTTAGFTVSDPNASRNSVNKGVDMRSISTDQIEKVEIIRGIPSVEYGDITSGAVMITRKKGKMPYSARIKADGFSKLYSIGKGFANKRNDFFTNIDIDYLDAKANPTNSYSNYKRITTSLRTEKIWRKAFGNIEWMNSIDYGRNIDNERTDPDNSFALTDKYVSYFNSYDYATRLKLQLPKNSFFKTVELSGKVNYQQDKIDIKKWMQPSTATVLINTTEPGIHDVGFLIAGYTGHMIVDGKPLNVFVKANSVAGYFLGAVKNNLKIGTDFSYSKNLGKGQVYDLNFPMGVAAGSKVSASTRPRAFDTIPAMQQLAAYIENTATWRTGDHVLSLETGLRAFTLLNLSNRFKLANKVLFNPRVNARWQLPALQLNKKPLLITIGGGYGVLSKTPTLDMLYPPLDYTDIIQLNYYHNNPAFRTANVITYIVDKTNYAIGIAKNIKQELSADFSYGGNRLTITYFNEVLNSGFRTSSRYIALDYKRYNNTSINADTLTQKPAVDAFTYTPAREYFAYGTPSNGSKQVKRGFEYQFTSRRITGINTRFTLNGAWFKTRHADSQKSYSVISSNVVTDGKIRQYLGIYEDNVGTYYEQLNTNLTVDSYLPSLGINIAASFQNLWYTANQSLYKSGTPLQYVDIDGNVHEYTEADKTHPHLQALNIIYNNTAFKKYKVPVDLNINLKVSKSFSKNRFVVSMFANRIATYKPNYTNENGAYIIRSGLSTPYFGMEMNINF</sequence>
<dbReference type="Gene3D" id="2.170.130.10">
    <property type="entry name" value="TonB-dependent receptor, plug domain"/>
    <property type="match status" value="1"/>
</dbReference>
<evidence type="ECO:0000256" key="1">
    <source>
        <dbReference type="ARBA" id="ARBA00022729"/>
    </source>
</evidence>
<feature type="signal peptide" evidence="2">
    <location>
        <begin position="1"/>
        <end position="23"/>
    </location>
</feature>
<keyword evidence="5" id="KW-1185">Reference proteome</keyword>
<reference evidence="5" key="1">
    <citation type="journal article" date="2019" name="Int. J. Syst. Evol. Microbiol.">
        <title>The Global Catalogue of Microorganisms (GCM) 10K type strain sequencing project: providing services to taxonomists for standard genome sequencing and annotation.</title>
        <authorList>
            <consortium name="The Broad Institute Genomics Platform"/>
            <consortium name="The Broad Institute Genome Sequencing Center for Infectious Disease"/>
            <person name="Wu L."/>
            <person name="Ma J."/>
        </authorList>
    </citation>
    <scope>NUCLEOTIDE SEQUENCE [LARGE SCALE GENOMIC DNA]</scope>
    <source>
        <strain evidence="5">KCTC 23299</strain>
    </source>
</reference>
<dbReference type="InterPro" id="IPR008969">
    <property type="entry name" value="CarboxyPept-like_regulatory"/>
</dbReference>
<dbReference type="PANTHER" id="PTHR30069:SF29">
    <property type="entry name" value="HEMOGLOBIN AND HEMOGLOBIN-HAPTOGLOBIN-BINDING PROTEIN 1-RELATED"/>
    <property type="match status" value="1"/>
</dbReference>
<comment type="caution">
    <text evidence="4">The sequence shown here is derived from an EMBL/GenBank/DDBJ whole genome shotgun (WGS) entry which is preliminary data.</text>
</comment>
<evidence type="ECO:0000259" key="3">
    <source>
        <dbReference type="Pfam" id="PF07715"/>
    </source>
</evidence>
<name>A0ABW6A7I5_9BACT</name>
<dbReference type="Pfam" id="PF07715">
    <property type="entry name" value="Plug"/>
    <property type="match status" value="1"/>
</dbReference>
<dbReference type="RefSeq" id="WP_386098058.1">
    <property type="nucleotide sequence ID" value="NZ_JBHUOZ010000003.1"/>
</dbReference>
<evidence type="ECO:0000313" key="5">
    <source>
        <dbReference type="Proteomes" id="UP001597511"/>
    </source>
</evidence>
<feature type="chain" id="PRO_5045694641" evidence="2">
    <location>
        <begin position="24"/>
        <end position="932"/>
    </location>
</feature>
<evidence type="ECO:0000256" key="2">
    <source>
        <dbReference type="SAM" id="SignalP"/>
    </source>
</evidence>
<dbReference type="InterPro" id="IPR037066">
    <property type="entry name" value="Plug_dom_sf"/>
</dbReference>
<dbReference type="SUPFAM" id="SSF49464">
    <property type="entry name" value="Carboxypeptidase regulatory domain-like"/>
    <property type="match status" value="1"/>
</dbReference>
<proteinExistence type="predicted"/>
<evidence type="ECO:0000313" key="4">
    <source>
        <dbReference type="EMBL" id="MFD2920133.1"/>
    </source>
</evidence>
<organism evidence="4 5">
    <name type="scientific">Terrimonas rubra</name>
    <dbReference type="NCBI Taxonomy" id="1035890"/>
    <lineage>
        <taxon>Bacteria</taxon>
        <taxon>Pseudomonadati</taxon>
        <taxon>Bacteroidota</taxon>
        <taxon>Chitinophagia</taxon>
        <taxon>Chitinophagales</taxon>
        <taxon>Chitinophagaceae</taxon>
        <taxon>Terrimonas</taxon>
    </lineage>
</organism>
<dbReference type="Proteomes" id="UP001597511">
    <property type="component" value="Unassembled WGS sequence"/>
</dbReference>
<gene>
    <name evidence="4" type="ORF">ACFS6H_10460</name>
</gene>
<dbReference type="SUPFAM" id="SSF56935">
    <property type="entry name" value="Porins"/>
    <property type="match status" value="1"/>
</dbReference>
<dbReference type="InterPro" id="IPR012910">
    <property type="entry name" value="Plug_dom"/>
</dbReference>
<protein>
    <submittedName>
        <fullName evidence="4">Carboxypeptidase-like regulatory domain-containing protein</fullName>
    </submittedName>
</protein>
<dbReference type="EMBL" id="JBHUOZ010000003">
    <property type="protein sequence ID" value="MFD2920133.1"/>
    <property type="molecule type" value="Genomic_DNA"/>
</dbReference>
<feature type="domain" description="TonB-dependent receptor plug" evidence="3">
    <location>
        <begin position="122"/>
        <end position="254"/>
    </location>
</feature>
<keyword evidence="1 2" id="KW-0732">Signal</keyword>
<dbReference type="PANTHER" id="PTHR30069">
    <property type="entry name" value="TONB-DEPENDENT OUTER MEMBRANE RECEPTOR"/>
    <property type="match status" value="1"/>
</dbReference>
<dbReference type="InterPro" id="IPR039426">
    <property type="entry name" value="TonB-dep_rcpt-like"/>
</dbReference>
<accession>A0ABW6A7I5</accession>